<accession>A0ABV6A2F6</accession>
<feature type="chain" id="PRO_5046869845" evidence="1">
    <location>
        <begin position="31"/>
        <end position="198"/>
    </location>
</feature>
<dbReference type="EMBL" id="JBHLZU010000018">
    <property type="protein sequence ID" value="MFB9906439.1"/>
    <property type="molecule type" value="Genomic_DNA"/>
</dbReference>
<protein>
    <submittedName>
        <fullName evidence="2">DUF3558 family protein</fullName>
    </submittedName>
</protein>
<keyword evidence="3" id="KW-1185">Reference proteome</keyword>
<dbReference type="RefSeq" id="WP_377854758.1">
    <property type="nucleotide sequence ID" value="NZ_JBHLZU010000018.1"/>
</dbReference>
<evidence type="ECO:0000313" key="3">
    <source>
        <dbReference type="Proteomes" id="UP001589693"/>
    </source>
</evidence>
<dbReference type="InterPro" id="IPR024520">
    <property type="entry name" value="DUF3558"/>
</dbReference>
<dbReference type="Pfam" id="PF12079">
    <property type="entry name" value="DUF3558"/>
    <property type="match status" value="1"/>
</dbReference>
<dbReference type="Proteomes" id="UP001589693">
    <property type="component" value="Unassembled WGS sequence"/>
</dbReference>
<proteinExistence type="predicted"/>
<gene>
    <name evidence="2" type="ORF">ACFFQA_21105</name>
</gene>
<organism evidence="2 3">
    <name type="scientific">Allokutzneria oryzae</name>
    <dbReference type="NCBI Taxonomy" id="1378989"/>
    <lineage>
        <taxon>Bacteria</taxon>
        <taxon>Bacillati</taxon>
        <taxon>Actinomycetota</taxon>
        <taxon>Actinomycetes</taxon>
        <taxon>Pseudonocardiales</taxon>
        <taxon>Pseudonocardiaceae</taxon>
        <taxon>Allokutzneria</taxon>
    </lineage>
</organism>
<evidence type="ECO:0000256" key="1">
    <source>
        <dbReference type="SAM" id="SignalP"/>
    </source>
</evidence>
<feature type="signal peptide" evidence="1">
    <location>
        <begin position="1"/>
        <end position="30"/>
    </location>
</feature>
<name>A0ABV6A2F6_9PSEU</name>
<keyword evidence="1" id="KW-0732">Signal</keyword>
<reference evidence="2 3" key="1">
    <citation type="submission" date="2024-09" db="EMBL/GenBank/DDBJ databases">
        <authorList>
            <person name="Sun Q."/>
            <person name="Mori K."/>
        </authorList>
    </citation>
    <scope>NUCLEOTIDE SEQUENCE [LARGE SCALE GENOMIC DNA]</scope>
    <source>
        <strain evidence="2 3">TBRC 7907</strain>
    </source>
</reference>
<sequence length="198" mass="21148">MADPTPRRGFALLGLALLALPLTGCVTVVAGGDTATTTPTTPAVQRPRVLDMTNIDPCTLLTPEQQRTFGIDLPPSPDDSAVHQAKSCYFANEKGFEGLSFTPIPHKGIDQFAPGKVNAEVRNLTASGFPAKENFTPLRNPDLPRFCFVIVDVAPGQVLETQYTETARSGPPVLTRDDVCKRAAQAADAAITTLMNKN</sequence>
<evidence type="ECO:0000313" key="2">
    <source>
        <dbReference type="EMBL" id="MFB9906439.1"/>
    </source>
</evidence>
<comment type="caution">
    <text evidence="2">The sequence shown here is derived from an EMBL/GenBank/DDBJ whole genome shotgun (WGS) entry which is preliminary data.</text>
</comment>